<organism evidence="4 5">
    <name type="scientific">Actinomadura parmotrematis</name>
    <dbReference type="NCBI Taxonomy" id="2864039"/>
    <lineage>
        <taxon>Bacteria</taxon>
        <taxon>Bacillati</taxon>
        <taxon>Actinomycetota</taxon>
        <taxon>Actinomycetes</taxon>
        <taxon>Streptosporangiales</taxon>
        <taxon>Thermomonosporaceae</taxon>
        <taxon>Actinomadura</taxon>
    </lineage>
</organism>
<dbReference type="PANTHER" id="PTHR46268">
    <property type="entry name" value="STRESS RESPONSE PROTEIN NHAX"/>
    <property type="match status" value="1"/>
</dbReference>
<evidence type="ECO:0000313" key="4">
    <source>
        <dbReference type="EMBL" id="MBW8481376.1"/>
    </source>
</evidence>
<evidence type="ECO:0000259" key="3">
    <source>
        <dbReference type="Pfam" id="PF00582"/>
    </source>
</evidence>
<feature type="region of interest" description="Disordered" evidence="2">
    <location>
        <begin position="1"/>
        <end position="22"/>
    </location>
</feature>
<gene>
    <name evidence="4" type="ORF">K1Y72_03260</name>
</gene>
<feature type="domain" description="UspA" evidence="3">
    <location>
        <begin position="159"/>
        <end position="294"/>
    </location>
</feature>
<protein>
    <submittedName>
        <fullName evidence="4">Universal stress protein</fullName>
    </submittedName>
</protein>
<proteinExistence type="inferred from homology"/>
<dbReference type="PANTHER" id="PTHR46268:SF6">
    <property type="entry name" value="UNIVERSAL STRESS PROTEIN UP12"/>
    <property type="match status" value="1"/>
</dbReference>
<dbReference type="SUPFAM" id="SSF52402">
    <property type="entry name" value="Adenine nucleotide alpha hydrolases-like"/>
    <property type="match status" value="2"/>
</dbReference>
<dbReference type="Pfam" id="PF00582">
    <property type="entry name" value="Usp"/>
    <property type="match status" value="2"/>
</dbReference>
<reference evidence="4 5" key="1">
    <citation type="submission" date="2021-07" db="EMBL/GenBank/DDBJ databases">
        <title>Actinomadura sp. PM05-2 isolated from lichen.</title>
        <authorList>
            <person name="Somphong A."/>
            <person name="Phongsopitanun W."/>
            <person name="Tanasupawat S."/>
            <person name="Peongsungnone V."/>
        </authorList>
    </citation>
    <scope>NUCLEOTIDE SEQUENCE [LARGE SCALE GENOMIC DNA]</scope>
    <source>
        <strain evidence="4 5">PM05-2</strain>
    </source>
</reference>
<dbReference type="Gene3D" id="3.40.50.620">
    <property type="entry name" value="HUPs"/>
    <property type="match status" value="2"/>
</dbReference>
<dbReference type="InterPro" id="IPR006015">
    <property type="entry name" value="Universal_stress_UspA"/>
</dbReference>
<evidence type="ECO:0000256" key="1">
    <source>
        <dbReference type="ARBA" id="ARBA00008791"/>
    </source>
</evidence>
<evidence type="ECO:0000256" key="2">
    <source>
        <dbReference type="SAM" id="MobiDB-lite"/>
    </source>
</evidence>
<keyword evidence="5" id="KW-1185">Reference proteome</keyword>
<name>A0ABS7FLZ4_9ACTN</name>
<dbReference type="InterPro" id="IPR014729">
    <property type="entry name" value="Rossmann-like_a/b/a_fold"/>
</dbReference>
<dbReference type="InterPro" id="IPR006016">
    <property type="entry name" value="UspA"/>
</dbReference>
<dbReference type="RefSeq" id="WP_220163081.1">
    <property type="nucleotide sequence ID" value="NZ_JAIBOA010000002.1"/>
</dbReference>
<comment type="similarity">
    <text evidence="1">Belongs to the universal stress protein A family.</text>
</comment>
<dbReference type="PRINTS" id="PR01438">
    <property type="entry name" value="UNVRSLSTRESS"/>
</dbReference>
<feature type="domain" description="UspA" evidence="3">
    <location>
        <begin position="14"/>
        <end position="150"/>
    </location>
</feature>
<dbReference type="EMBL" id="JAIBOA010000002">
    <property type="protein sequence ID" value="MBW8481376.1"/>
    <property type="molecule type" value="Genomic_DNA"/>
</dbReference>
<evidence type="ECO:0000313" key="5">
    <source>
        <dbReference type="Proteomes" id="UP000774570"/>
    </source>
</evidence>
<accession>A0ABS7FLZ4</accession>
<dbReference type="Proteomes" id="UP000774570">
    <property type="component" value="Unassembled WGS sequence"/>
</dbReference>
<comment type="caution">
    <text evidence="4">The sequence shown here is derived from an EMBL/GenBank/DDBJ whole genome shotgun (WGS) entry which is preliminary data.</text>
</comment>
<sequence length="298" mass="31116">MSGGANEDAVTAERPVVVGTDGSPPAGGAVAWAADEAADLGRPLHVVYAADPIAYGVPFVPPSKDGSSLLTSGEGVVSAARRLALERRPRVRVTTEVADAAPVDAFRELSRTAALTVLGSRGLGGFTGMLLGSVGRRVAGQADGPVVVVRGDGTRREFGEIAVGVDLSDASEAALEHAFATARRRGAKVRVVHAFQLEPALVQARYLEDERETERTVTDRVRAEYARLRDVHPDVQVIEALVRDHPVRALTAASEQADLVVVAARGRGALAGALLGSVSHGVLHHAHCPVAVVRPDEP</sequence>